<feature type="compositionally biased region" description="Low complexity" evidence="1">
    <location>
        <begin position="45"/>
        <end position="56"/>
    </location>
</feature>
<reference evidence="2 3" key="1">
    <citation type="journal article" date="2015" name="Genome Biol. Evol.">
        <title>Phylogenomic analyses indicate that early fungi evolved digesting cell walls of algal ancestors of land plants.</title>
        <authorList>
            <person name="Chang Y."/>
            <person name="Wang S."/>
            <person name="Sekimoto S."/>
            <person name="Aerts A.L."/>
            <person name="Choi C."/>
            <person name="Clum A."/>
            <person name="LaButti K.M."/>
            <person name="Lindquist E.A."/>
            <person name="Yee Ngan C."/>
            <person name="Ohm R.A."/>
            <person name="Salamov A.A."/>
            <person name="Grigoriev I.V."/>
            <person name="Spatafora J.W."/>
            <person name="Berbee M.L."/>
        </authorList>
    </citation>
    <scope>NUCLEOTIDE SEQUENCE [LARGE SCALE GENOMIC DNA]</scope>
    <source>
        <strain evidence="2 3">NRRL 1564</strain>
    </source>
</reference>
<keyword evidence="3" id="KW-1185">Reference proteome</keyword>
<evidence type="ECO:0000313" key="3">
    <source>
        <dbReference type="Proteomes" id="UP000242474"/>
    </source>
</evidence>
<dbReference type="EMBL" id="KZ303509">
    <property type="protein sequence ID" value="PIA15214.1"/>
    <property type="molecule type" value="Genomic_DNA"/>
</dbReference>
<evidence type="ECO:0000256" key="1">
    <source>
        <dbReference type="SAM" id="MobiDB-lite"/>
    </source>
</evidence>
<protein>
    <submittedName>
        <fullName evidence="2">Uncharacterized protein</fullName>
    </submittedName>
</protein>
<feature type="compositionally biased region" description="Basic and acidic residues" evidence="1">
    <location>
        <begin position="9"/>
        <end position="20"/>
    </location>
</feature>
<feature type="region of interest" description="Disordered" evidence="1">
    <location>
        <begin position="1"/>
        <end position="57"/>
    </location>
</feature>
<dbReference type="Proteomes" id="UP000242474">
    <property type="component" value="Unassembled WGS sequence"/>
</dbReference>
<sequence length="144" mass="15342">MDSILPYPDAKDRGGEREKCTPPCFWSIEPDEPVKKPSEFGGLDSRPVPKSSPSRSFELASERPSAPILFGFASPRRPRRLQRVVTVEPCVFGCGGSLYAGVSVAEATKAAAPFFLAKSKAPCSALGSSVKSESVCDSLYEAGV</sequence>
<proteinExistence type="predicted"/>
<evidence type="ECO:0000313" key="2">
    <source>
        <dbReference type="EMBL" id="PIA15214.1"/>
    </source>
</evidence>
<gene>
    <name evidence="2" type="ORF">COEREDRAFT_82191</name>
</gene>
<name>A0A2G5B888_COERN</name>
<accession>A0A2G5B888</accession>
<dbReference type="AlphaFoldDB" id="A0A2G5B888"/>
<organism evidence="2 3">
    <name type="scientific">Coemansia reversa (strain ATCC 12441 / NRRL 1564)</name>
    <dbReference type="NCBI Taxonomy" id="763665"/>
    <lineage>
        <taxon>Eukaryota</taxon>
        <taxon>Fungi</taxon>
        <taxon>Fungi incertae sedis</taxon>
        <taxon>Zoopagomycota</taxon>
        <taxon>Kickxellomycotina</taxon>
        <taxon>Kickxellomycetes</taxon>
        <taxon>Kickxellales</taxon>
        <taxon>Kickxellaceae</taxon>
        <taxon>Coemansia</taxon>
    </lineage>
</organism>